<dbReference type="GO" id="GO:0016787">
    <property type="term" value="F:hydrolase activity"/>
    <property type="evidence" value="ECO:0007669"/>
    <property type="project" value="UniProtKB-KW"/>
</dbReference>
<dbReference type="GO" id="GO:0017001">
    <property type="term" value="P:antibiotic catabolic process"/>
    <property type="evidence" value="ECO:0007669"/>
    <property type="project" value="UniProtKB-ARBA"/>
</dbReference>
<feature type="domain" description="Metallo-beta-lactamase" evidence="3">
    <location>
        <begin position="59"/>
        <end position="242"/>
    </location>
</feature>
<dbReference type="Pfam" id="PF00753">
    <property type="entry name" value="Lactamase_B"/>
    <property type="match status" value="1"/>
</dbReference>
<keyword evidence="4" id="KW-0378">Hydrolase</keyword>
<dbReference type="InterPro" id="IPR030829">
    <property type="entry name" value="SoxH-rel_PQQ_2"/>
</dbReference>
<dbReference type="InterPro" id="IPR001279">
    <property type="entry name" value="Metallo-B-lactamas"/>
</dbReference>
<comment type="similarity">
    <text evidence="1">Belongs to the metallo-beta-lactamase superfamily. Class-B beta-lactamase family.</text>
</comment>
<keyword evidence="2" id="KW-0732">Signal</keyword>
<feature type="signal peptide" evidence="2">
    <location>
        <begin position="1"/>
        <end position="24"/>
    </location>
</feature>
<feature type="chain" id="PRO_5012576909" evidence="2">
    <location>
        <begin position="25"/>
        <end position="313"/>
    </location>
</feature>
<dbReference type="STRING" id="560819.SAMN05428998_14118"/>
<dbReference type="Proteomes" id="UP000192917">
    <property type="component" value="Unassembled WGS sequence"/>
</dbReference>
<dbReference type="Gene3D" id="3.60.15.10">
    <property type="entry name" value="Ribonuclease Z/Hydroxyacylglutathione hydrolase-like"/>
    <property type="match status" value="1"/>
</dbReference>
<reference evidence="4 5" key="1">
    <citation type="submission" date="2017-04" db="EMBL/GenBank/DDBJ databases">
        <authorList>
            <person name="Afonso C.L."/>
            <person name="Miller P.J."/>
            <person name="Scott M.A."/>
            <person name="Spackman E."/>
            <person name="Goraichik I."/>
            <person name="Dimitrov K.M."/>
            <person name="Suarez D.L."/>
            <person name="Swayne D.E."/>
        </authorList>
    </citation>
    <scope>NUCLEOTIDE SEQUENCE [LARGE SCALE GENOMIC DNA]</scope>
    <source>
        <strain evidence="4 5">USBA 355</strain>
    </source>
</reference>
<evidence type="ECO:0000256" key="1">
    <source>
        <dbReference type="ARBA" id="ARBA00005250"/>
    </source>
</evidence>
<dbReference type="SMART" id="SM00849">
    <property type="entry name" value="Lactamase_B"/>
    <property type="match status" value="1"/>
</dbReference>
<name>A0A1Y6CV32_9PROT</name>
<dbReference type="InterPro" id="IPR036866">
    <property type="entry name" value="RibonucZ/Hydroxyglut_hydro"/>
</dbReference>
<dbReference type="NCBIfam" id="TIGR04559">
    <property type="entry name" value="SoxH_rel_PQQ_2"/>
    <property type="match status" value="1"/>
</dbReference>
<evidence type="ECO:0000256" key="2">
    <source>
        <dbReference type="SAM" id="SignalP"/>
    </source>
</evidence>
<evidence type="ECO:0000313" key="4">
    <source>
        <dbReference type="EMBL" id="SMF80277.1"/>
    </source>
</evidence>
<dbReference type="RefSeq" id="WP_089229690.1">
    <property type="nucleotide sequence ID" value="NZ_FWZX01000041.1"/>
</dbReference>
<dbReference type="AlphaFoldDB" id="A0A1Y6CV32"/>
<proteinExistence type="inferred from homology"/>
<dbReference type="PANTHER" id="PTHR42951:SF4">
    <property type="entry name" value="ACYL-COENZYME A THIOESTERASE MBLAC2"/>
    <property type="match status" value="1"/>
</dbReference>
<dbReference type="CDD" id="cd16282">
    <property type="entry name" value="metallo-hydrolase-like_MBL-fold"/>
    <property type="match status" value="1"/>
</dbReference>
<evidence type="ECO:0000313" key="5">
    <source>
        <dbReference type="Proteomes" id="UP000192917"/>
    </source>
</evidence>
<sequence length="313" mass="33286">MARRASIERAAGLALLLLAGPAAAVEPPVDPLPVVEIAPGDYVHHGLHEEIAPDDGGDIANVGFIVGEQAVAVIDTGGSARIGARLLAAIRRVTDLPIRYVVNTHVHPDHVFGDAAFEASGAQFVGHANLPRALAARGAYYLAELQRTLGAAAEGSRVVAPDITVADRATLELGGRTLEVVAWPAAHTDNDLTVYDRASGTLWAGDLLFLKRTPVIDGSLNGWLAAIDELRRLPAERVVPGHGPVSAPWPRALDAEAGYLSTLRDEIRRIIARGGTIEQALKTAGQGSRADWLLFDRTNARNVVTAFTELEWE</sequence>
<accession>A0A1Y6CV32</accession>
<gene>
    <name evidence="4" type="ORF">SAMN05428998_14118</name>
</gene>
<dbReference type="SUPFAM" id="SSF56281">
    <property type="entry name" value="Metallo-hydrolase/oxidoreductase"/>
    <property type="match status" value="1"/>
</dbReference>
<organism evidence="4 5">
    <name type="scientific">Tistlia consotensis USBA 355</name>
    <dbReference type="NCBI Taxonomy" id="560819"/>
    <lineage>
        <taxon>Bacteria</taxon>
        <taxon>Pseudomonadati</taxon>
        <taxon>Pseudomonadota</taxon>
        <taxon>Alphaproteobacteria</taxon>
        <taxon>Rhodospirillales</taxon>
        <taxon>Rhodovibrionaceae</taxon>
        <taxon>Tistlia</taxon>
    </lineage>
</organism>
<dbReference type="InterPro" id="IPR050855">
    <property type="entry name" value="NDM-1-like"/>
</dbReference>
<protein>
    <submittedName>
        <fullName evidence="4">Quinoprotein relay system zinc metallohydrolase 2</fullName>
    </submittedName>
</protein>
<evidence type="ECO:0000259" key="3">
    <source>
        <dbReference type="SMART" id="SM00849"/>
    </source>
</evidence>
<dbReference type="EMBL" id="FWZX01000041">
    <property type="protein sequence ID" value="SMF80277.1"/>
    <property type="molecule type" value="Genomic_DNA"/>
</dbReference>
<dbReference type="PANTHER" id="PTHR42951">
    <property type="entry name" value="METALLO-BETA-LACTAMASE DOMAIN-CONTAINING"/>
    <property type="match status" value="1"/>
</dbReference>
<keyword evidence="5" id="KW-1185">Reference proteome</keyword>